<proteinExistence type="inferred from homology"/>
<keyword evidence="5" id="KW-0378">Hydrolase</keyword>
<dbReference type="PANTHER" id="PTHR43501:SF1">
    <property type="entry name" value="CYTOSOL NON-SPECIFIC DIPEPTIDASE"/>
    <property type="match status" value="1"/>
</dbReference>
<keyword evidence="7" id="KW-0482">Metalloprotease</keyword>
<evidence type="ECO:0000256" key="4">
    <source>
        <dbReference type="ARBA" id="ARBA00022723"/>
    </source>
</evidence>
<evidence type="ECO:0000259" key="18">
    <source>
        <dbReference type="Pfam" id="PF07687"/>
    </source>
</evidence>
<keyword evidence="4" id="KW-0479">Metal-binding</keyword>
<evidence type="ECO:0000256" key="13">
    <source>
        <dbReference type="ARBA" id="ARBA00071271"/>
    </source>
</evidence>
<evidence type="ECO:0000256" key="3">
    <source>
        <dbReference type="ARBA" id="ARBA00022670"/>
    </source>
</evidence>
<evidence type="ECO:0000256" key="10">
    <source>
        <dbReference type="ARBA" id="ARBA00038976"/>
    </source>
</evidence>
<comment type="similarity">
    <text evidence="12">Belongs to the peptidase M20C family.</text>
</comment>
<dbReference type="PIRSF" id="PIRSF016599">
    <property type="entry name" value="Xaa-His_dipept"/>
    <property type="match status" value="1"/>
</dbReference>
<sequence>MKMGVLNNLVPEKVFYYFEELCNIPHGSKNTKAISDYCVNFAKERGLAYHQDASNNIIILKNGSKGYEDSKPVIIQGHLDMVCEKEKDCTIDFEKDGLDLAIDGDYIYAKGTTLGGDDGIAVAMALAILDDDTLEHPPIEAVFTVDEEIGMLGAVAMDCSSLKSRLMLNLDSENEGHFLVGCAGGMMVECVFPAERRRWSGKVVSVHVNGVTGGHSGVEIQKQGANANVILGRVLYALKKKVAFNVICVDGGLKDNAITRSSRAILMLAPGEEEIFMDIIKEQQEIITKEYHKTDANMSIEGFLEVSKEDEASAAGKMPLTEACGNAVIAALRTFPWGVQKMSQDMEGLVQTSLNPGILATKEDEISLTFSVRSSVASEKEELYERLVCLTESLGGKVNRSSDYPAWEYVEDSKLRILMGDTYREMYKKEPVMEVIHAGVECGLFSEKMPGLDCVSYGPDIFDIHTPQERLSISSTKRIYEYTVEVLKRLK</sequence>
<dbReference type="GO" id="GO:0070573">
    <property type="term" value="F:metallodipeptidase activity"/>
    <property type="evidence" value="ECO:0007669"/>
    <property type="project" value="TreeGrafter"/>
</dbReference>
<evidence type="ECO:0000256" key="2">
    <source>
        <dbReference type="ARBA" id="ARBA00001947"/>
    </source>
</evidence>
<comment type="catalytic activity">
    <reaction evidence="9">
        <text>Hydrolysis of dipeptides, preferentially hydrophobic dipeptides including prolyl amino acids.</text>
        <dbReference type="EC" id="3.4.13.18"/>
    </reaction>
</comment>
<dbReference type="InterPro" id="IPR001160">
    <property type="entry name" value="Peptidase_M20C"/>
</dbReference>
<feature type="domain" description="Peptidase M20 dimerisation" evidence="18">
    <location>
        <begin position="213"/>
        <end position="294"/>
    </location>
</feature>
<dbReference type="SUPFAM" id="SSF53187">
    <property type="entry name" value="Zn-dependent exopeptidases"/>
    <property type="match status" value="1"/>
</dbReference>
<dbReference type="Proteomes" id="UP000003174">
    <property type="component" value="Unassembled WGS sequence"/>
</dbReference>
<gene>
    <name evidence="19" type="primary">pepD</name>
    <name evidence="19" type="ORF">EUBHAL_01029</name>
</gene>
<dbReference type="EC" id="3.4.13.18" evidence="10"/>
<evidence type="ECO:0000256" key="12">
    <source>
        <dbReference type="ARBA" id="ARBA00061423"/>
    </source>
</evidence>
<evidence type="ECO:0000256" key="16">
    <source>
        <dbReference type="ARBA" id="ARBA00077688"/>
    </source>
</evidence>
<protein>
    <recommendedName>
        <fullName evidence="13">Cytosol non-specific dipeptidase</fullName>
        <ecNumber evidence="10">3.4.13.18</ecNumber>
    </recommendedName>
    <alternativeName>
        <fullName evidence="16">Aminoacyl-histidine dipeptidase</fullName>
    </alternativeName>
    <alternativeName>
        <fullName evidence="15">Beta-alanyl-histidine dipeptidase</fullName>
    </alternativeName>
    <alternativeName>
        <fullName evidence="14">Carnosinase</fullName>
    </alternativeName>
    <alternativeName>
        <fullName evidence="11">Peptidase D</fullName>
    </alternativeName>
    <alternativeName>
        <fullName evidence="17">Xaa-His dipeptidase</fullName>
    </alternativeName>
</protein>
<dbReference type="InterPro" id="IPR011650">
    <property type="entry name" value="Peptidase_M20_dimer"/>
</dbReference>
<evidence type="ECO:0000256" key="14">
    <source>
        <dbReference type="ARBA" id="ARBA00075285"/>
    </source>
</evidence>
<dbReference type="GO" id="GO:0006508">
    <property type="term" value="P:proteolysis"/>
    <property type="evidence" value="ECO:0007669"/>
    <property type="project" value="UniProtKB-KW"/>
</dbReference>
<dbReference type="AlphaFoldDB" id="C0EUE5"/>
<dbReference type="CDD" id="cd03890">
    <property type="entry name" value="M20_pepD"/>
    <property type="match status" value="1"/>
</dbReference>
<dbReference type="PANTHER" id="PTHR43501">
    <property type="entry name" value="CYTOSOL NON-SPECIFIC DIPEPTIDASE"/>
    <property type="match status" value="1"/>
</dbReference>
<dbReference type="Pfam" id="PF07687">
    <property type="entry name" value="M20_dimer"/>
    <property type="match status" value="1"/>
</dbReference>
<evidence type="ECO:0000313" key="19">
    <source>
        <dbReference type="EMBL" id="EEG37105.1"/>
    </source>
</evidence>
<keyword evidence="8" id="KW-0170">Cobalt</keyword>
<evidence type="ECO:0000256" key="6">
    <source>
        <dbReference type="ARBA" id="ARBA00022833"/>
    </source>
</evidence>
<comment type="cofactor">
    <cofactor evidence="2">
        <name>Zn(2+)</name>
        <dbReference type="ChEBI" id="CHEBI:29105"/>
    </cofactor>
</comment>
<evidence type="ECO:0000256" key="8">
    <source>
        <dbReference type="ARBA" id="ARBA00023285"/>
    </source>
</evidence>
<evidence type="ECO:0000256" key="9">
    <source>
        <dbReference type="ARBA" id="ARBA00036421"/>
    </source>
</evidence>
<dbReference type="PRINTS" id="PR00934">
    <property type="entry name" value="XHISDIPTASE"/>
</dbReference>
<reference evidence="19 20" key="1">
    <citation type="submission" date="2009-01" db="EMBL/GenBank/DDBJ databases">
        <authorList>
            <person name="Fulton L."/>
            <person name="Clifton S."/>
            <person name="Fulton B."/>
            <person name="Xu J."/>
            <person name="Minx P."/>
            <person name="Pepin K.H."/>
            <person name="Johnson M."/>
            <person name="Bhonagiri V."/>
            <person name="Nash W.E."/>
            <person name="Mardis E.R."/>
            <person name="Wilson R.K."/>
        </authorList>
    </citation>
    <scope>NUCLEOTIDE SEQUENCE [LARGE SCALE GENOMIC DNA]</scope>
    <source>
        <strain evidence="19 20">DSM 3353</strain>
    </source>
</reference>
<dbReference type="eggNOG" id="COG2195">
    <property type="taxonomic scope" value="Bacteria"/>
</dbReference>
<dbReference type="GO" id="GO:0005829">
    <property type="term" value="C:cytosol"/>
    <property type="evidence" value="ECO:0007669"/>
    <property type="project" value="TreeGrafter"/>
</dbReference>
<dbReference type="NCBIfam" id="TIGR01893">
    <property type="entry name" value="aa-his-dipept"/>
    <property type="match status" value="1"/>
</dbReference>
<dbReference type="FunFam" id="3.40.630.10:FF:000015">
    <property type="entry name" value="Aminoacyl-histidine dipeptidase PepD"/>
    <property type="match status" value="1"/>
</dbReference>
<evidence type="ECO:0000256" key="15">
    <source>
        <dbReference type="ARBA" id="ARBA00076004"/>
    </source>
</evidence>
<dbReference type="InterPro" id="IPR002933">
    <property type="entry name" value="Peptidase_M20"/>
</dbReference>
<evidence type="ECO:0000256" key="11">
    <source>
        <dbReference type="ARBA" id="ARBA00044252"/>
    </source>
</evidence>
<comment type="caution">
    <text evidence="19">The sequence shown here is derived from an EMBL/GenBank/DDBJ whole genome shotgun (WGS) entry which is preliminary data.</text>
</comment>
<accession>C0EUE5</accession>
<dbReference type="FunFam" id="3.40.630.10:FF:000072">
    <property type="entry name" value="Aminoacyl-histidine dipeptidase"/>
    <property type="match status" value="1"/>
</dbReference>
<dbReference type="Pfam" id="PF01546">
    <property type="entry name" value="Peptidase_M20"/>
    <property type="match status" value="1"/>
</dbReference>
<dbReference type="GO" id="GO:0046872">
    <property type="term" value="F:metal ion binding"/>
    <property type="evidence" value="ECO:0007669"/>
    <property type="project" value="UniProtKB-KW"/>
</dbReference>
<evidence type="ECO:0000256" key="7">
    <source>
        <dbReference type="ARBA" id="ARBA00023049"/>
    </source>
</evidence>
<dbReference type="EMBL" id="ACEP01000053">
    <property type="protein sequence ID" value="EEG37105.1"/>
    <property type="molecule type" value="Genomic_DNA"/>
</dbReference>
<evidence type="ECO:0000256" key="1">
    <source>
        <dbReference type="ARBA" id="ARBA00001941"/>
    </source>
</evidence>
<keyword evidence="3" id="KW-0645">Protease</keyword>
<reference evidence="19 20" key="2">
    <citation type="submission" date="2009-02" db="EMBL/GenBank/DDBJ databases">
        <title>Draft genome sequence of Eubacterium hallii (DSM 3353).</title>
        <authorList>
            <person name="Sudarsanam P."/>
            <person name="Ley R."/>
            <person name="Guruge J."/>
            <person name="Turnbaugh P.J."/>
            <person name="Mahowald M."/>
            <person name="Liep D."/>
            <person name="Gordon J."/>
        </authorList>
    </citation>
    <scope>NUCLEOTIDE SEQUENCE [LARGE SCALE GENOMIC DNA]</scope>
    <source>
        <strain evidence="19 20">DSM 3353</strain>
    </source>
</reference>
<organism evidence="19 20">
    <name type="scientific">Anaerobutyricum hallii DSM 3353</name>
    <dbReference type="NCBI Taxonomy" id="411469"/>
    <lineage>
        <taxon>Bacteria</taxon>
        <taxon>Bacillati</taxon>
        <taxon>Bacillota</taxon>
        <taxon>Clostridia</taxon>
        <taxon>Lachnospirales</taxon>
        <taxon>Lachnospiraceae</taxon>
        <taxon>Anaerobutyricum</taxon>
    </lineage>
</organism>
<dbReference type="Gene3D" id="3.40.630.10">
    <property type="entry name" value="Zn peptidases"/>
    <property type="match status" value="2"/>
</dbReference>
<name>C0EUE5_9FIRM</name>
<comment type="cofactor">
    <cofactor evidence="1">
        <name>Co(2+)</name>
        <dbReference type="ChEBI" id="CHEBI:48828"/>
    </cofactor>
</comment>
<evidence type="ECO:0000313" key="20">
    <source>
        <dbReference type="Proteomes" id="UP000003174"/>
    </source>
</evidence>
<evidence type="ECO:0000256" key="17">
    <source>
        <dbReference type="ARBA" id="ARBA00078074"/>
    </source>
</evidence>
<evidence type="ECO:0000256" key="5">
    <source>
        <dbReference type="ARBA" id="ARBA00022801"/>
    </source>
</evidence>
<keyword evidence="6" id="KW-0862">Zinc</keyword>